<dbReference type="Pfam" id="PF01479">
    <property type="entry name" value="S4"/>
    <property type="match status" value="1"/>
</dbReference>
<comment type="caution">
    <text evidence="5">The sequence shown here is derived from an EMBL/GenBank/DDBJ whole genome shotgun (WGS) entry which is preliminary data.</text>
</comment>
<organism evidence="5 6">
    <name type="scientific">Paramecium sonneborni</name>
    <dbReference type="NCBI Taxonomy" id="65129"/>
    <lineage>
        <taxon>Eukaryota</taxon>
        <taxon>Sar</taxon>
        <taxon>Alveolata</taxon>
        <taxon>Ciliophora</taxon>
        <taxon>Intramacronucleata</taxon>
        <taxon>Oligohymenophorea</taxon>
        <taxon>Peniculida</taxon>
        <taxon>Parameciidae</taxon>
        <taxon>Paramecium</taxon>
    </lineage>
</organism>
<proteinExistence type="inferred from homology"/>
<dbReference type="CDD" id="cd02869">
    <property type="entry name" value="PseudoU_synth_RluA_like"/>
    <property type="match status" value="1"/>
</dbReference>
<dbReference type="PANTHER" id="PTHR21600">
    <property type="entry name" value="MITOCHONDRIAL RNA PSEUDOURIDINE SYNTHASE"/>
    <property type="match status" value="1"/>
</dbReference>
<dbReference type="InterPro" id="IPR006224">
    <property type="entry name" value="PsdUridine_synth_RluA-like_CS"/>
</dbReference>
<evidence type="ECO:0000313" key="6">
    <source>
        <dbReference type="Proteomes" id="UP000692954"/>
    </source>
</evidence>
<dbReference type="OrthoDB" id="424794at2759"/>
<evidence type="ECO:0000313" key="5">
    <source>
        <dbReference type="EMBL" id="CAD8069824.1"/>
    </source>
</evidence>
<keyword evidence="2" id="KW-0413">Isomerase</keyword>
<sequence>MFLTTFIKSHFTKLSVPIFNSHSGSRIDKFLITDLNRSWNEVQKYIRNGEINVNNKKIKDHQFLLQEGDIVTYWDKLKKQDQNQLRPLPNVQSYEDLKKMILYENDQIIILNKKHGYASQGGANPNYNIPEILNLYFKNFYIIHRLDQLTAGLLIIAKNKDVATEISRIIQEKAFITKKYIAVVQGTIKSQKGLIDRPLLFNTNNQKQTCYNEEQLLEGKYLPARTSYEIIEEYEYGNEIYTVLDLQIFEGRKHQIRAHLSQVLKTPILFDQKYGFQFTKSNRELQTQLFGENQGIMLQAKKMIFQNFPVDINEQFYQNSNGSMIQKNGKLEIEATFSNEFESLLQLLPK</sequence>
<dbReference type="Proteomes" id="UP000692954">
    <property type="component" value="Unassembled WGS sequence"/>
</dbReference>
<protein>
    <recommendedName>
        <fullName evidence="4">RNA-binding S4 domain-containing protein</fullName>
    </recommendedName>
</protein>
<dbReference type="PROSITE" id="PS01129">
    <property type="entry name" value="PSI_RLU"/>
    <property type="match status" value="1"/>
</dbReference>
<dbReference type="GO" id="GO:0000455">
    <property type="term" value="P:enzyme-directed rRNA pseudouridine synthesis"/>
    <property type="evidence" value="ECO:0007669"/>
    <property type="project" value="TreeGrafter"/>
</dbReference>
<dbReference type="InterPro" id="IPR002942">
    <property type="entry name" value="S4_RNA-bd"/>
</dbReference>
<dbReference type="GO" id="GO:0009982">
    <property type="term" value="F:pseudouridine synthase activity"/>
    <property type="evidence" value="ECO:0007669"/>
    <property type="project" value="InterPro"/>
</dbReference>
<evidence type="ECO:0000256" key="2">
    <source>
        <dbReference type="ARBA" id="ARBA00023235"/>
    </source>
</evidence>
<dbReference type="Pfam" id="PF00849">
    <property type="entry name" value="PseudoU_synth_2"/>
    <property type="match status" value="1"/>
</dbReference>
<dbReference type="PANTHER" id="PTHR21600:SF81">
    <property type="entry name" value="21S RRNA PSEUDOURIDINE(2819) SYNTHASE"/>
    <property type="match status" value="1"/>
</dbReference>
<feature type="domain" description="RNA-binding S4" evidence="4">
    <location>
        <begin position="25"/>
        <end position="83"/>
    </location>
</feature>
<dbReference type="InterPro" id="IPR050188">
    <property type="entry name" value="RluA_PseudoU_synthase"/>
</dbReference>
<gene>
    <name evidence="5" type="ORF">PSON_ATCC_30995.1.T0260041</name>
</gene>
<dbReference type="SMART" id="SM00363">
    <property type="entry name" value="S4"/>
    <property type="match status" value="1"/>
</dbReference>
<dbReference type="EMBL" id="CAJJDN010000026">
    <property type="protein sequence ID" value="CAD8069824.1"/>
    <property type="molecule type" value="Genomic_DNA"/>
</dbReference>
<comment type="similarity">
    <text evidence="1">Belongs to the pseudouridine synthase RluA family.</text>
</comment>
<dbReference type="AlphaFoldDB" id="A0A8S1M3X1"/>
<accession>A0A8S1M3X1</accession>
<evidence type="ECO:0000256" key="3">
    <source>
        <dbReference type="PROSITE-ProRule" id="PRU00182"/>
    </source>
</evidence>
<keyword evidence="6" id="KW-1185">Reference proteome</keyword>
<dbReference type="InterPro" id="IPR006145">
    <property type="entry name" value="PsdUridine_synth_RsuA/RluA"/>
</dbReference>
<evidence type="ECO:0000259" key="4">
    <source>
        <dbReference type="SMART" id="SM00363"/>
    </source>
</evidence>
<name>A0A8S1M3X1_9CILI</name>
<evidence type="ECO:0000256" key="1">
    <source>
        <dbReference type="ARBA" id="ARBA00010876"/>
    </source>
</evidence>
<reference evidence="5" key="1">
    <citation type="submission" date="2021-01" db="EMBL/GenBank/DDBJ databases">
        <authorList>
            <consortium name="Genoscope - CEA"/>
            <person name="William W."/>
        </authorList>
    </citation>
    <scope>NUCLEOTIDE SEQUENCE</scope>
</reference>
<dbReference type="PROSITE" id="PS50889">
    <property type="entry name" value="S4"/>
    <property type="match status" value="1"/>
</dbReference>
<dbReference type="GO" id="GO:0003723">
    <property type="term" value="F:RNA binding"/>
    <property type="evidence" value="ECO:0007669"/>
    <property type="project" value="UniProtKB-KW"/>
</dbReference>
<dbReference type="CDD" id="cd00165">
    <property type="entry name" value="S4"/>
    <property type="match status" value="1"/>
</dbReference>
<keyword evidence="3" id="KW-0694">RNA-binding</keyword>